<dbReference type="FunFam" id="3.20.20.80:FF:000040">
    <property type="entry name" value="Beta-galactosidase A"/>
    <property type="match status" value="1"/>
</dbReference>
<evidence type="ECO:0000256" key="3">
    <source>
        <dbReference type="ARBA" id="ARBA00012756"/>
    </source>
</evidence>
<dbReference type="PRINTS" id="PR00742">
    <property type="entry name" value="GLHYDRLASE35"/>
</dbReference>
<feature type="domain" description="Beta-galactosidase" evidence="10">
    <location>
        <begin position="408"/>
        <end position="592"/>
    </location>
</feature>
<dbReference type="Gene3D" id="2.60.390.10">
    <property type="entry name" value="Beta-galactosidase, domain 3"/>
    <property type="match status" value="1"/>
</dbReference>
<dbReference type="InterPro" id="IPR017853">
    <property type="entry name" value="GH"/>
</dbReference>
<feature type="chain" id="PRO_5019131712" description="beta-galactosidase" evidence="9">
    <location>
        <begin position="23"/>
        <end position="1057"/>
    </location>
</feature>
<protein>
    <recommendedName>
        <fullName evidence="3">beta-galactosidase</fullName>
        <ecNumber evidence="3">3.2.1.23</ecNumber>
    </recommendedName>
</protein>
<dbReference type="GO" id="GO:0004565">
    <property type="term" value="F:beta-galactosidase activity"/>
    <property type="evidence" value="ECO:0007669"/>
    <property type="project" value="UniProtKB-EC"/>
</dbReference>
<dbReference type="InterPro" id="IPR008979">
    <property type="entry name" value="Galactose-bd-like_sf"/>
</dbReference>
<dbReference type="Proteomes" id="UP000284375">
    <property type="component" value="Unassembled WGS sequence"/>
</dbReference>
<comment type="catalytic activity">
    <reaction evidence="1">
        <text>Hydrolysis of terminal non-reducing beta-D-galactose residues in beta-D-galactosides.</text>
        <dbReference type="EC" id="3.2.1.23"/>
    </reaction>
</comment>
<dbReference type="EC" id="3.2.1.23" evidence="3"/>
<dbReference type="InterPro" id="IPR036833">
    <property type="entry name" value="BetaGal_dom3_sf"/>
</dbReference>
<evidence type="ECO:0000313" key="11">
    <source>
        <dbReference type="EMBL" id="ROV87935.1"/>
    </source>
</evidence>
<evidence type="ECO:0000313" key="12">
    <source>
        <dbReference type="Proteomes" id="UP000284375"/>
    </source>
</evidence>
<keyword evidence="4 9" id="KW-0732">Signal</keyword>
<evidence type="ECO:0000256" key="1">
    <source>
        <dbReference type="ARBA" id="ARBA00001412"/>
    </source>
</evidence>
<proteinExistence type="inferred from homology"/>
<dbReference type="Pfam" id="PF10435">
    <property type="entry name" value="BetaGal_dom2"/>
    <property type="match status" value="1"/>
</dbReference>
<dbReference type="PANTHER" id="PTHR23421">
    <property type="entry name" value="BETA-GALACTOSIDASE RELATED"/>
    <property type="match status" value="1"/>
</dbReference>
<comment type="similarity">
    <text evidence="2 8">Belongs to the glycosyl hydrolase 35 family.</text>
</comment>
<evidence type="ECO:0000256" key="4">
    <source>
        <dbReference type="ARBA" id="ARBA00022729"/>
    </source>
</evidence>
<dbReference type="STRING" id="252740.A0A423VAI0"/>
<dbReference type="SMART" id="SM01029">
    <property type="entry name" value="BetaGal_dom2"/>
    <property type="match status" value="1"/>
</dbReference>
<dbReference type="Pfam" id="PF13364">
    <property type="entry name" value="BetaGal_ABD2"/>
    <property type="match status" value="2"/>
</dbReference>
<reference evidence="11 12" key="1">
    <citation type="submission" date="2015-09" db="EMBL/GenBank/DDBJ databases">
        <title>Host preference determinants of Valsa canker pathogens revealed by comparative genomics.</title>
        <authorList>
            <person name="Yin Z."/>
            <person name="Huang L."/>
        </authorList>
    </citation>
    <scope>NUCLEOTIDE SEQUENCE [LARGE SCALE GENOMIC DNA]</scope>
    <source>
        <strain evidence="11 12">YSFL</strain>
    </source>
</reference>
<evidence type="ECO:0000256" key="9">
    <source>
        <dbReference type="SAM" id="SignalP"/>
    </source>
</evidence>
<evidence type="ECO:0000259" key="10">
    <source>
        <dbReference type="SMART" id="SM01029"/>
    </source>
</evidence>
<evidence type="ECO:0000256" key="6">
    <source>
        <dbReference type="ARBA" id="ARBA00023180"/>
    </source>
</evidence>
<evidence type="ECO:0000256" key="7">
    <source>
        <dbReference type="ARBA" id="ARBA00023295"/>
    </source>
</evidence>
<dbReference type="Gene3D" id="3.20.20.80">
    <property type="entry name" value="Glycosidases"/>
    <property type="match status" value="1"/>
</dbReference>
<keyword evidence="5" id="KW-0378">Hydrolase</keyword>
<organism evidence="11 12">
    <name type="scientific">Cytospora chrysosperma</name>
    <name type="common">Cytospora canker fungus</name>
    <name type="synonym">Sphaeria chrysosperma</name>
    <dbReference type="NCBI Taxonomy" id="252740"/>
    <lineage>
        <taxon>Eukaryota</taxon>
        <taxon>Fungi</taxon>
        <taxon>Dikarya</taxon>
        <taxon>Ascomycota</taxon>
        <taxon>Pezizomycotina</taxon>
        <taxon>Sordariomycetes</taxon>
        <taxon>Sordariomycetidae</taxon>
        <taxon>Diaporthales</taxon>
        <taxon>Cytosporaceae</taxon>
        <taxon>Cytospora</taxon>
    </lineage>
</organism>
<dbReference type="Gene3D" id="2.60.120.260">
    <property type="entry name" value="Galactose-binding domain-like"/>
    <property type="match status" value="2"/>
</dbReference>
<dbReference type="SUPFAM" id="SSF49785">
    <property type="entry name" value="Galactose-binding domain-like"/>
    <property type="match status" value="2"/>
</dbReference>
<dbReference type="InterPro" id="IPR025972">
    <property type="entry name" value="BetaGal_dom3"/>
</dbReference>
<dbReference type="InterPro" id="IPR031330">
    <property type="entry name" value="Gly_Hdrlase_35_cat"/>
</dbReference>
<dbReference type="InterPro" id="IPR037110">
    <property type="entry name" value="Betagal_dom2_sf"/>
</dbReference>
<keyword evidence="6" id="KW-0325">Glycoprotein</keyword>
<keyword evidence="7" id="KW-0326">Glycosidase</keyword>
<dbReference type="SUPFAM" id="SSF51445">
    <property type="entry name" value="(Trans)glycosidases"/>
    <property type="match status" value="1"/>
</dbReference>
<dbReference type="FunFam" id="2.102.20.10:FF:000001">
    <property type="entry name" value="Beta-galactosidase A"/>
    <property type="match status" value="1"/>
</dbReference>
<sequence length="1057" mass="114971">MLFSKALALTWALFTTTMLGQAQNTDTTTTATTTQWPLHNNSLTTLVEWDHYSFKVNGQRLFVFSGEFHYWRFPVPELWRDLLEKVRAAGFNAFSIYGHWGYHSPSDGVLDFSTGAHDFTPILTLAQELGMYVIVRPGPYVNAETNAGGFPLWVTTGEYGTLRDNDPRYTAAWAPYWGNISSLIAPHLITNGGNVILFQIENELGEQWEDVATKTPNTAVDEYMQLLEDSARANGIDVPLTHNNPNMKTYSWSKDFSNVTGNVDVVGLDSYPSCWSCNLSECTGTNGKYVAYQVVNYNDYFADFSPTQPNFMPEFQGGSYNPWAGPEGGCPSDLGVDFANMFYRNLIYQRVTAVSLYMVFGGTNWGWLAFSLVATSYDYSSPVSENREIGDKYYETKLLTMFTRVAKDLAKTERLGNDTSYSDNEAIATAELRNPDTDAAFYVTMHLDSTSSTVETFSLNVNTSQGTMSIPQYGGSVAINGHQAKILPTDFKFGSKNLLYSTAEVLTYAVLDGKEVLAVWVPTGESGELVVEGVASASLAKSTANSTSTTVSIIPGNSRVAINWSNSGGLTVVNLADGAQVVILDRPSAYVFWAPSLGNDPMYPENNTGEQIKPPAPPQRRMQCLTAQTVFVQGPYLVRSASISPEDTLQLTGDIEDSTQSITIFAPPVSSVTWNGKPLTITSKDGNMLTAIVQGPSTFTLPSLGPWKWHDSLPEIQSNYTASPGVWTTADHTNTSNPSPPAPNNPVLYLDDYHIHVGNSIYRATFPSTVSPPSGVYLNITGGTAFGYSVWLNSAYIGSYLGASTSATGTVEFSFANATLAPEKSDNILVVVMDNSGHDETSSATKPRGIWNATLIGEGQNTFTEWKIAGTAGGEANIDPIRGVYNEGGLYAERVGMHLPGYPDAQWPSTSNSTTLAVPGAGIRVFRTVVPLSVPAGLDVSISFLFSAPGNGSSSSTFVPTKAGYSNQVRALLFVNGYQYGRFNPYIGNQINFPVPTGILNYNGDNTIAVTVWSQSGEGVEVKLGWDLEYVHTTGYNMSFDAKYLTPGWTSDRLVYA</sequence>
<gene>
    <name evidence="11" type="ORF">VSDG_09478</name>
</gene>
<dbReference type="InterPro" id="IPR001944">
    <property type="entry name" value="Glycoside_Hdrlase_35"/>
</dbReference>
<dbReference type="SUPFAM" id="SSF51011">
    <property type="entry name" value="Glycosyl hydrolase domain"/>
    <property type="match status" value="1"/>
</dbReference>
<dbReference type="Pfam" id="PF01301">
    <property type="entry name" value="Glyco_hydro_35"/>
    <property type="match status" value="1"/>
</dbReference>
<evidence type="ECO:0000256" key="5">
    <source>
        <dbReference type="ARBA" id="ARBA00022801"/>
    </source>
</evidence>
<dbReference type="Gene3D" id="2.102.20.10">
    <property type="entry name" value="Beta-galactosidase, domain 2"/>
    <property type="match status" value="1"/>
</dbReference>
<evidence type="ECO:0000256" key="2">
    <source>
        <dbReference type="ARBA" id="ARBA00009809"/>
    </source>
</evidence>
<dbReference type="InterPro" id="IPR025300">
    <property type="entry name" value="BetaGal_jelly_roll_dom"/>
</dbReference>
<comment type="caution">
    <text evidence="11">The sequence shown here is derived from an EMBL/GenBank/DDBJ whole genome shotgun (WGS) entry which is preliminary data.</text>
</comment>
<keyword evidence="12" id="KW-1185">Reference proteome</keyword>
<dbReference type="GO" id="GO:0005975">
    <property type="term" value="P:carbohydrate metabolic process"/>
    <property type="evidence" value="ECO:0007669"/>
    <property type="project" value="InterPro"/>
</dbReference>
<dbReference type="SUPFAM" id="SSF117100">
    <property type="entry name" value="Beta-galactosidase LacA, domain 3"/>
    <property type="match status" value="1"/>
</dbReference>
<dbReference type="Pfam" id="PF13363">
    <property type="entry name" value="BetaGal_dom3"/>
    <property type="match status" value="1"/>
</dbReference>
<dbReference type="OrthoDB" id="1657402at2759"/>
<dbReference type="EMBL" id="LJZO01000073">
    <property type="protein sequence ID" value="ROV87935.1"/>
    <property type="molecule type" value="Genomic_DNA"/>
</dbReference>
<dbReference type="InterPro" id="IPR018954">
    <property type="entry name" value="Betagal_dom2"/>
</dbReference>
<accession>A0A423VAI0</accession>
<dbReference type="AlphaFoldDB" id="A0A423VAI0"/>
<evidence type="ECO:0000256" key="8">
    <source>
        <dbReference type="RuleBase" id="RU003679"/>
    </source>
</evidence>
<name>A0A423VAI0_CYTCH</name>
<feature type="signal peptide" evidence="9">
    <location>
        <begin position="1"/>
        <end position="22"/>
    </location>
</feature>